<sequence>MRALSSSSSSSSPTIMKAGLLLMVCLIDRVSSSSKPPGDNGVGVGYEYVGTVYAGGQQSNTWAAPCFLQNSATLKQRLVDFGSYLYTVTVMPHHGRCWTCRDDYQMKLGDQILATGSTYFGGVDNDFTLYYHRADIPNIESQGIDIYVDMNSACNGLPKGAMKNPFKRAVESVAAID</sequence>
<evidence type="ECO:0000313" key="3">
    <source>
        <dbReference type="Proteomes" id="UP000595140"/>
    </source>
</evidence>
<dbReference type="AlphaFoldDB" id="A0A484NIC3"/>
<name>A0A484NIC3_9ASTE</name>
<evidence type="ECO:0008006" key="4">
    <source>
        <dbReference type="Google" id="ProtNLM"/>
    </source>
</evidence>
<evidence type="ECO:0000256" key="1">
    <source>
        <dbReference type="SAM" id="SignalP"/>
    </source>
</evidence>
<keyword evidence="3" id="KW-1185">Reference proteome</keyword>
<protein>
    <recommendedName>
        <fullName evidence="4">Expansin-like EG45 domain-containing protein</fullName>
    </recommendedName>
</protein>
<proteinExistence type="predicted"/>
<gene>
    <name evidence="2" type="ORF">CCAM_LOCUS42489</name>
</gene>
<evidence type="ECO:0000313" key="2">
    <source>
        <dbReference type="EMBL" id="VFR00714.1"/>
    </source>
</evidence>
<reference evidence="2 3" key="1">
    <citation type="submission" date="2018-04" db="EMBL/GenBank/DDBJ databases">
        <authorList>
            <person name="Vogel A."/>
        </authorList>
    </citation>
    <scope>NUCLEOTIDE SEQUENCE [LARGE SCALE GENOMIC DNA]</scope>
</reference>
<accession>A0A484NIC3</accession>
<feature type="chain" id="PRO_5019716684" description="Expansin-like EG45 domain-containing protein" evidence="1">
    <location>
        <begin position="33"/>
        <end position="177"/>
    </location>
</feature>
<organism evidence="2 3">
    <name type="scientific">Cuscuta campestris</name>
    <dbReference type="NCBI Taxonomy" id="132261"/>
    <lineage>
        <taxon>Eukaryota</taxon>
        <taxon>Viridiplantae</taxon>
        <taxon>Streptophyta</taxon>
        <taxon>Embryophyta</taxon>
        <taxon>Tracheophyta</taxon>
        <taxon>Spermatophyta</taxon>
        <taxon>Magnoliopsida</taxon>
        <taxon>eudicotyledons</taxon>
        <taxon>Gunneridae</taxon>
        <taxon>Pentapetalae</taxon>
        <taxon>asterids</taxon>
        <taxon>lamiids</taxon>
        <taxon>Solanales</taxon>
        <taxon>Convolvulaceae</taxon>
        <taxon>Cuscuteae</taxon>
        <taxon>Cuscuta</taxon>
        <taxon>Cuscuta subgen. Grammica</taxon>
        <taxon>Cuscuta sect. Cleistogrammica</taxon>
    </lineage>
</organism>
<dbReference type="EMBL" id="OOIL02006707">
    <property type="protein sequence ID" value="VFR00714.1"/>
    <property type="molecule type" value="Genomic_DNA"/>
</dbReference>
<feature type="signal peptide" evidence="1">
    <location>
        <begin position="1"/>
        <end position="32"/>
    </location>
</feature>
<keyword evidence="1" id="KW-0732">Signal</keyword>
<dbReference type="Proteomes" id="UP000595140">
    <property type="component" value="Unassembled WGS sequence"/>
</dbReference>